<name>A0AAX7SHM6_ASTCA</name>
<reference evidence="2 3" key="1">
    <citation type="submission" date="2018-05" db="EMBL/GenBank/DDBJ databases">
        <authorList>
            <person name="Datahose"/>
        </authorList>
    </citation>
    <scope>NUCLEOTIDE SEQUENCE</scope>
</reference>
<evidence type="ECO:0000313" key="3">
    <source>
        <dbReference type="Proteomes" id="UP000265100"/>
    </source>
</evidence>
<protein>
    <submittedName>
        <fullName evidence="2">Uncharacterized protein</fullName>
    </submittedName>
</protein>
<reference evidence="2" key="3">
    <citation type="submission" date="2025-08" db="UniProtKB">
        <authorList>
            <consortium name="Ensembl"/>
        </authorList>
    </citation>
    <scope>IDENTIFICATION</scope>
</reference>
<reference evidence="3" key="2">
    <citation type="submission" date="2023-03" db="EMBL/GenBank/DDBJ databases">
        <authorList>
            <consortium name="Wellcome Sanger Institute Data Sharing"/>
        </authorList>
    </citation>
    <scope>NUCLEOTIDE SEQUENCE [LARGE SCALE GENOMIC DNA]</scope>
</reference>
<reference evidence="2" key="4">
    <citation type="submission" date="2025-09" db="UniProtKB">
        <authorList>
            <consortium name="Ensembl"/>
        </authorList>
    </citation>
    <scope>IDENTIFICATION</scope>
</reference>
<feature type="region of interest" description="Disordered" evidence="1">
    <location>
        <begin position="1"/>
        <end position="107"/>
    </location>
</feature>
<dbReference type="GeneTree" id="ENSGT00940000177276"/>
<proteinExistence type="predicted"/>
<dbReference type="Ensembl" id="ENSACLT00000095369.1">
    <property type="protein sequence ID" value="ENSACLP00000042186.1"/>
    <property type="gene ID" value="ENSACLG00000029100.1"/>
</dbReference>
<evidence type="ECO:0000313" key="2">
    <source>
        <dbReference type="Ensembl" id="ENSACLP00000042186.1"/>
    </source>
</evidence>
<accession>A0AAX7SHM6</accession>
<dbReference type="AlphaFoldDB" id="A0AAX7SHM6"/>
<organism evidence="2 3">
    <name type="scientific">Astatotilapia calliptera</name>
    <name type="common">Eastern happy</name>
    <name type="synonym">Chromis callipterus</name>
    <dbReference type="NCBI Taxonomy" id="8154"/>
    <lineage>
        <taxon>Eukaryota</taxon>
        <taxon>Metazoa</taxon>
        <taxon>Chordata</taxon>
        <taxon>Craniata</taxon>
        <taxon>Vertebrata</taxon>
        <taxon>Euteleostomi</taxon>
        <taxon>Actinopterygii</taxon>
        <taxon>Neopterygii</taxon>
        <taxon>Teleostei</taxon>
        <taxon>Neoteleostei</taxon>
        <taxon>Acanthomorphata</taxon>
        <taxon>Ovalentaria</taxon>
        <taxon>Cichlomorphae</taxon>
        <taxon>Cichliformes</taxon>
        <taxon>Cichlidae</taxon>
        <taxon>African cichlids</taxon>
        <taxon>Pseudocrenilabrinae</taxon>
        <taxon>Haplochromini</taxon>
        <taxon>Astatotilapia</taxon>
    </lineage>
</organism>
<keyword evidence="3" id="KW-1185">Reference proteome</keyword>
<sequence length="187" mass="19154">SSGGRPRLDGPLGPSSGDVDRRLWTGPSDPPAETGGWTGPSDPPAETRRCWTGPSDPPAETGGWTGPSDPPAETRRCWPGWRGSPEPPAETDAEPAGAGTSGSADANCSGTGHAVGLGCNGWGCAGQTVCPKCVSTTQSPAGGESSPKNGCWAWPNTSHPHPRNRYGCRDKLGSGCLYPGGRCRCRS</sequence>
<evidence type="ECO:0000256" key="1">
    <source>
        <dbReference type="SAM" id="MobiDB-lite"/>
    </source>
</evidence>
<dbReference type="Proteomes" id="UP000265100">
    <property type="component" value="Chromosome 5"/>
</dbReference>